<dbReference type="InterPro" id="IPR003709">
    <property type="entry name" value="VanY-like_core_dom"/>
</dbReference>
<dbReference type="AlphaFoldDB" id="A0A318KIL1"/>
<dbReference type="PANTHER" id="PTHR34385">
    <property type="entry name" value="D-ALANYL-D-ALANINE CARBOXYPEPTIDASE"/>
    <property type="match status" value="1"/>
</dbReference>
<dbReference type="Proteomes" id="UP000247612">
    <property type="component" value="Unassembled WGS sequence"/>
</dbReference>
<dbReference type="InterPro" id="IPR052179">
    <property type="entry name" value="DD-CPase-like"/>
</dbReference>
<dbReference type="InterPro" id="IPR009045">
    <property type="entry name" value="Zn_M74/Hedgehog-like"/>
</dbReference>
<evidence type="ECO:0000259" key="2">
    <source>
        <dbReference type="Pfam" id="PF16403"/>
    </source>
</evidence>
<evidence type="ECO:0000313" key="3">
    <source>
        <dbReference type="EMBL" id="PXX74135.1"/>
    </source>
</evidence>
<feature type="domain" description="D-alanyl-D-alanine carboxypeptidase-like core" evidence="1">
    <location>
        <begin position="233"/>
        <end position="357"/>
    </location>
</feature>
<evidence type="ECO:0000259" key="1">
    <source>
        <dbReference type="Pfam" id="PF02557"/>
    </source>
</evidence>
<reference evidence="3 4" key="1">
    <citation type="submission" date="2018-05" db="EMBL/GenBank/DDBJ databases">
        <title>Genomic Encyclopedia of Type Strains, Phase IV (KMG-IV): sequencing the most valuable type-strain genomes for metagenomic binning, comparative biology and taxonomic classification.</title>
        <authorList>
            <person name="Goeker M."/>
        </authorList>
    </citation>
    <scope>NUCLEOTIDE SEQUENCE [LARGE SCALE GENOMIC DNA]</scope>
    <source>
        <strain evidence="3 4">JC118</strain>
    </source>
</reference>
<keyword evidence="3" id="KW-0645">Protease</keyword>
<evidence type="ECO:0000313" key="4">
    <source>
        <dbReference type="Proteomes" id="UP000247612"/>
    </source>
</evidence>
<keyword evidence="3" id="KW-0378">Hydrolase</keyword>
<dbReference type="InterPro" id="IPR013783">
    <property type="entry name" value="Ig-like_fold"/>
</dbReference>
<dbReference type="GO" id="GO:0006508">
    <property type="term" value="P:proteolysis"/>
    <property type="evidence" value="ECO:0007669"/>
    <property type="project" value="InterPro"/>
</dbReference>
<keyword evidence="3" id="KW-0121">Carboxypeptidase</keyword>
<feature type="domain" description="Pesticidal crystal protein Cry22Aa Ig-like" evidence="2">
    <location>
        <begin position="111"/>
        <end position="181"/>
    </location>
</feature>
<dbReference type="SUPFAM" id="SSF55166">
    <property type="entry name" value="Hedgehog/DD-peptidase"/>
    <property type="match status" value="1"/>
</dbReference>
<dbReference type="PANTHER" id="PTHR34385:SF1">
    <property type="entry name" value="PEPTIDOGLYCAN L-ALANYL-D-GLUTAMATE ENDOPEPTIDASE CWLK"/>
    <property type="match status" value="1"/>
</dbReference>
<dbReference type="InterPro" id="IPR058193">
    <property type="entry name" value="VanY/YodJ_core_dom"/>
</dbReference>
<dbReference type="Gene3D" id="2.60.40.10">
    <property type="entry name" value="Immunoglobulins"/>
    <property type="match status" value="1"/>
</dbReference>
<gene>
    <name evidence="3" type="ORF">DES51_1259</name>
</gene>
<dbReference type="GO" id="GO:0004180">
    <property type="term" value="F:carboxypeptidase activity"/>
    <property type="evidence" value="ECO:0007669"/>
    <property type="project" value="UniProtKB-KW"/>
</dbReference>
<dbReference type="EMBL" id="QJKH01000025">
    <property type="protein sequence ID" value="PXX74135.1"/>
    <property type="molecule type" value="Genomic_DNA"/>
</dbReference>
<keyword evidence="4" id="KW-1185">Reference proteome</keyword>
<accession>A0A318KIL1</accession>
<dbReference type="Pfam" id="PF16403">
    <property type="entry name" value="Bact_surface_Ig-like"/>
    <property type="match status" value="1"/>
</dbReference>
<dbReference type="Gene3D" id="3.30.1380.10">
    <property type="match status" value="1"/>
</dbReference>
<organism evidence="3 4">
    <name type="scientific">Dielma fastidiosa</name>
    <dbReference type="NCBI Taxonomy" id="1034346"/>
    <lineage>
        <taxon>Bacteria</taxon>
        <taxon>Bacillati</taxon>
        <taxon>Bacillota</taxon>
        <taxon>Erysipelotrichia</taxon>
        <taxon>Erysipelotrichales</taxon>
        <taxon>Erysipelotrichaceae</taxon>
        <taxon>Dielma</taxon>
    </lineage>
</organism>
<dbReference type="STRING" id="1034346.GCA_000313565_02269"/>
<sequence>MKKSYVLIPAAALVLFAGYQYWQSANRIIFKINGEAAVTAAGEMEYQPVMDISAQAIGLKAEQHGKDISDQIQSTDYVIDELKTYTLIYTAGDAQFQYELSVCDTTPPLIEGLSAYTLMQGEAFDISMLQLQATDNFDGDITDQISVEGDVDPTVPNDYELIFKVSDSSGNTAEYRSTVSVEALPMDEEPADQNQSALNIVNDPDSITVMINKQYALPDGWEPSDLVSIGGSHYLRAEAANAYQQLYQAALDSGISFNVVSSYRTQDYQRNLYDRYMASDPYNAPYYSAYPRTSEHELGLAIDISYDYALHSDLESSALGQWMAEHAHEYGWIMRYPADKTASTGYYYEAWHWRYVGIELADAIHSSGLSMEEYQ</sequence>
<dbReference type="Pfam" id="PF02557">
    <property type="entry name" value="VanY"/>
    <property type="match status" value="1"/>
</dbReference>
<dbReference type="InterPro" id="IPR032179">
    <property type="entry name" value="Cry22Aa_Ig-like"/>
</dbReference>
<protein>
    <submittedName>
        <fullName evidence="3">LAS superfamily LD-carboxypeptidase LdcB</fullName>
    </submittedName>
</protein>
<proteinExistence type="predicted"/>
<dbReference type="CDD" id="cd14852">
    <property type="entry name" value="LD-carboxypeptidase"/>
    <property type="match status" value="1"/>
</dbReference>
<dbReference type="RefSeq" id="WP_022938572.1">
    <property type="nucleotide sequence ID" value="NZ_CABKRQ010000005.1"/>
</dbReference>
<comment type="caution">
    <text evidence="3">The sequence shown here is derived from an EMBL/GenBank/DDBJ whole genome shotgun (WGS) entry which is preliminary data.</text>
</comment>
<name>A0A318KIL1_9FIRM</name>